<dbReference type="AlphaFoldDB" id="A0AAD3RUV1"/>
<proteinExistence type="predicted"/>
<keyword evidence="2" id="KW-1185">Reference proteome</keyword>
<evidence type="ECO:0000313" key="1">
    <source>
        <dbReference type="EMBL" id="GLK65325.1"/>
    </source>
</evidence>
<name>A0AAD3RUV1_9RHOB</name>
<comment type="caution">
    <text evidence="1">The sequence shown here is derived from an EMBL/GenBank/DDBJ whole genome shotgun (WGS) entry which is preliminary data.</text>
</comment>
<reference evidence="1" key="2">
    <citation type="submission" date="2023-01" db="EMBL/GenBank/DDBJ databases">
        <authorList>
            <person name="Sun Q."/>
            <person name="Evtushenko L."/>
        </authorList>
    </citation>
    <scope>NUCLEOTIDE SEQUENCE</scope>
    <source>
        <strain evidence="1">VKM B-2222</strain>
    </source>
</reference>
<gene>
    <name evidence="1" type="ORF">GCM10017635_27990</name>
</gene>
<accession>A0AAD3RUV1</accession>
<protein>
    <submittedName>
        <fullName evidence="1">Uncharacterized protein</fullName>
    </submittedName>
</protein>
<dbReference type="Proteomes" id="UP001143349">
    <property type="component" value="Unassembled WGS sequence"/>
</dbReference>
<dbReference type="EMBL" id="BSFH01000083">
    <property type="protein sequence ID" value="GLK65325.1"/>
    <property type="molecule type" value="Genomic_DNA"/>
</dbReference>
<reference evidence="1" key="1">
    <citation type="journal article" date="2014" name="Int. J. Syst. Evol. Microbiol.">
        <title>Complete genome sequence of Corynebacterium casei LMG S-19264T (=DSM 44701T), isolated from a smear-ripened cheese.</title>
        <authorList>
            <consortium name="US DOE Joint Genome Institute (JGI-PGF)"/>
            <person name="Walter F."/>
            <person name="Albersmeier A."/>
            <person name="Kalinowski J."/>
            <person name="Ruckert C."/>
        </authorList>
    </citation>
    <scope>NUCLEOTIDE SEQUENCE</scope>
    <source>
        <strain evidence="1">VKM B-2222</strain>
    </source>
</reference>
<evidence type="ECO:0000313" key="2">
    <source>
        <dbReference type="Proteomes" id="UP001143349"/>
    </source>
</evidence>
<organism evidence="1 2">
    <name type="scientific">Paracoccus kondratievae</name>
    <dbReference type="NCBI Taxonomy" id="135740"/>
    <lineage>
        <taxon>Bacteria</taxon>
        <taxon>Pseudomonadati</taxon>
        <taxon>Pseudomonadota</taxon>
        <taxon>Alphaproteobacteria</taxon>
        <taxon>Rhodobacterales</taxon>
        <taxon>Paracoccaceae</taxon>
        <taxon>Paracoccus</taxon>
    </lineage>
</organism>
<sequence>MKLSDKQLDAIRAKIAKAYTKKRITNAAIGRVAGVHPSQVSRICAGSFKTLSHNVVQVCMALDVKLPRSEARAERSDPSWAQVQSSIRRIWDETPEGAKAIARMLEAIADLKVKS</sequence>